<protein>
    <submittedName>
        <fullName evidence="12">Cytochrome P450 monooxygenase pc-1</fullName>
    </submittedName>
</protein>
<evidence type="ECO:0000256" key="2">
    <source>
        <dbReference type="ARBA" id="ARBA00010617"/>
    </source>
</evidence>
<dbReference type="InterPro" id="IPR036396">
    <property type="entry name" value="Cyt_P450_sf"/>
</dbReference>
<evidence type="ECO:0000256" key="8">
    <source>
        <dbReference type="PIRSR" id="PIRSR602401-1"/>
    </source>
</evidence>
<evidence type="ECO:0000256" key="10">
    <source>
        <dbReference type="SAM" id="MobiDB-lite"/>
    </source>
</evidence>
<reference evidence="12" key="1">
    <citation type="submission" date="2023-03" db="EMBL/GenBank/DDBJ databases">
        <title>Massive genome expansion in bonnet fungi (Mycena s.s.) driven by repeated elements and novel gene families across ecological guilds.</title>
        <authorList>
            <consortium name="Lawrence Berkeley National Laboratory"/>
            <person name="Harder C.B."/>
            <person name="Miyauchi S."/>
            <person name="Viragh M."/>
            <person name="Kuo A."/>
            <person name="Thoen E."/>
            <person name="Andreopoulos B."/>
            <person name="Lu D."/>
            <person name="Skrede I."/>
            <person name="Drula E."/>
            <person name="Henrissat B."/>
            <person name="Morin E."/>
            <person name="Kohler A."/>
            <person name="Barry K."/>
            <person name="LaButti K."/>
            <person name="Morin E."/>
            <person name="Salamov A."/>
            <person name="Lipzen A."/>
            <person name="Mereny Z."/>
            <person name="Hegedus B."/>
            <person name="Baldrian P."/>
            <person name="Stursova M."/>
            <person name="Weitz H."/>
            <person name="Taylor A."/>
            <person name="Grigoriev I.V."/>
            <person name="Nagy L.G."/>
            <person name="Martin F."/>
            <person name="Kauserud H."/>
        </authorList>
    </citation>
    <scope>NUCLEOTIDE SEQUENCE</scope>
    <source>
        <strain evidence="12">CBHHK188m</strain>
    </source>
</reference>
<feature type="binding site" description="axial binding residue" evidence="8">
    <location>
        <position position="533"/>
    </location>
    <ligand>
        <name>heme</name>
        <dbReference type="ChEBI" id="CHEBI:30413"/>
    </ligand>
    <ligandPart>
        <name>Fe</name>
        <dbReference type="ChEBI" id="CHEBI:18248"/>
    </ligandPart>
</feature>
<keyword evidence="13" id="KW-1185">Reference proteome</keyword>
<dbReference type="PANTHER" id="PTHR24287:SF1">
    <property type="entry name" value="P450, PUTATIVE (EUROFUNG)-RELATED"/>
    <property type="match status" value="1"/>
</dbReference>
<feature type="region of interest" description="Disordered" evidence="10">
    <location>
        <begin position="562"/>
        <end position="582"/>
    </location>
</feature>
<organism evidence="12 13">
    <name type="scientific">Mycena maculata</name>
    <dbReference type="NCBI Taxonomy" id="230809"/>
    <lineage>
        <taxon>Eukaryota</taxon>
        <taxon>Fungi</taxon>
        <taxon>Dikarya</taxon>
        <taxon>Basidiomycota</taxon>
        <taxon>Agaricomycotina</taxon>
        <taxon>Agaricomycetes</taxon>
        <taxon>Agaricomycetidae</taxon>
        <taxon>Agaricales</taxon>
        <taxon>Marasmiineae</taxon>
        <taxon>Mycenaceae</taxon>
        <taxon>Mycena</taxon>
    </lineage>
</organism>
<dbReference type="CDD" id="cd11063">
    <property type="entry name" value="CYP52"/>
    <property type="match status" value="1"/>
</dbReference>
<keyword evidence="3 8" id="KW-0349">Heme</keyword>
<dbReference type="InterPro" id="IPR017972">
    <property type="entry name" value="Cyt_P450_CS"/>
</dbReference>
<keyword evidence="6 8" id="KW-0408">Iron</keyword>
<dbReference type="PRINTS" id="PR00463">
    <property type="entry name" value="EP450I"/>
</dbReference>
<dbReference type="InterPro" id="IPR047146">
    <property type="entry name" value="Cyt_P450_E_CYP52_fungi"/>
</dbReference>
<name>A0AAD7MQP0_9AGAR</name>
<dbReference type="GO" id="GO:0020037">
    <property type="term" value="F:heme binding"/>
    <property type="evidence" value="ECO:0007669"/>
    <property type="project" value="InterPro"/>
</dbReference>
<dbReference type="AlphaFoldDB" id="A0AAD7MQP0"/>
<evidence type="ECO:0000256" key="3">
    <source>
        <dbReference type="ARBA" id="ARBA00022617"/>
    </source>
</evidence>
<evidence type="ECO:0000256" key="1">
    <source>
        <dbReference type="ARBA" id="ARBA00001971"/>
    </source>
</evidence>
<accession>A0AAD7MQP0</accession>
<evidence type="ECO:0000256" key="5">
    <source>
        <dbReference type="ARBA" id="ARBA00023002"/>
    </source>
</evidence>
<dbReference type="PROSITE" id="PS00086">
    <property type="entry name" value="CYTOCHROME_P450"/>
    <property type="match status" value="1"/>
</dbReference>
<comment type="cofactor">
    <cofactor evidence="1 8">
        <name>heme</name>
        <dbReference type="ChEBI" id="CHEBI:30413"/>
    </cofactor>
</comment>
<dbReference type="SUPFAM" id="SSF48264">
    <property type="entry name" value="Cytochrome P450"/>
    <property type="match status" value="1"/>
</dbReference>
<keyword evidence="11" id="KW-0812">Transmembrane</keyword>
<proteinExistence type="inferred from homology"/>
<comment type="similarity">
    <text evidence="2 9">Belongs to the cytochrome P450 family.</text>
</comment>
<evidence type="ECO:0000256" key="4">
    <source>
        <dbReference type="ARBA" id="ARBA00022723"/>
    </source>
</evidence>
<evidence type="ECO:0000256" key="11">
    <source>
        <dbReference type="SAM" id="Phobius"/>
    </source>
</evidence>
<feature type="transmembrane region" description="Helical" evidence="11">
    <location>
        <begin position="44"/>
        <end position="67"/>
    </location>
</feature>
<dbReference type="InterPro" id="IPR002401">
    <property type="entry name" value="Cyt_P450_E_grp-I"/>
</dbReference>
<keyword evidence="7 9" id="KW-0503">Monooxygenase</keyword>
<dbReference type="EMBL" id="JARJLG010000218">
    <property type="protein sequence ID" value="KAJ7726577.1"/>
    <property type="molecule type" value="Genomic_DNA"/>
</dbReference>
<dbReference type="Proteomes" id="UP001215280">
    <property type="component" value="Unassembled WGS sequence"/>
</dbReference>
<keyword evidence="5 9" id="KW-0560">Oxidoreductase</keyword>
<evidence type="ECO:0000313" key="12">
    <source>
        <dbReference type="EMBL" id="KAJ7726577.1"/>
    </source>
</evidence>
<dbReference type="GO" id="GO:0005506">
    <property type="term" value="F:iron ion binding"/>
    <property type="evidence" value="ECO:0007669"/>
    <property type="project" value="InterPro"/>
</dbReference>
<dbReference type="GO" id="GO:0004497">
    <property type="term" value="F:monooxygenase activity"/>
    <property type="evidence" value="ECO:0007669"/>
    <property type="project" value="UniProtKB-KW"/>
</dbReference>
<gene>
    <name evidence="12" type="ORF">DFH07DRAFT_1000816</name>
</gene>
<dbReference type="Gene3D" id="1.10.630.10">
    <property type="entry name" value="Cytochrome P450"/>
    <property type="match status" value="1"/>
</dbReference>
<keyword evidence="11" id="KW-1133">Transmembrane helix</keyword>
<sequence>MACTHKPRKTAILMEFTPGIRFLAHNLVLPGSVVLLVQEAASRLGFGLSISTVLFVAVTIRVAFIVVRNVASGIYHELDAKRLGARLAPKLKSKWPGNFDFISELMQAYETGYLGDGLYELVDPNSLGPVFDIRPLWENVIFTVSPEHIQIILATDFNNYIKGHRFRGAMESVLGNGVFNSDGEMWSFHRSMTRPYFTRDRVQHFEIFERNTDKAIMQIKSRMREGYAFDFQDLIGRLTMDAATEFLLGSQVDSLSSVLPYPHNLTSAPRVYNSPRAEAANKFTAAFTEAMLHIAFRERVGWIWPLYDLFADQTAKPMKIVANYLDPIIQDALDRKKQRAVTQTSEDEENITLLDELIQTTSDPKLLKDEILNILLAGRETTMSVLTILIYFLARYPEVTARLREEIITGVGPTNAPTYEDIKPMKYLRAVINETMRLYPPVKVHRSTNSPFNVRETVKATTWPSPNPGEKPIYIPAGVKVPYSVMIMQRRKDLWGPDANEFDPDRFLDDRVQKYLVPNPFQFLPFNAGPRICLGQQFAYNEMSFVIIRLLQNFSSVSLDPNASPPHGRVPAEWSGKPGRKGVEQFRPRSHLTMYTWGGLWVKMQEA</sequence>
<dbReference type="InterPro" id="IPR001128">
    <property type="entry name" value="Cyt_P450"/>
</dbReference>
<comment type="caution">
    <text evidence="12">The sequence shown here is derived from an EMBL/GenBank/DDBJ whole genome shotgun (WGS) entry which is preliminary data.</text>
</comment>
<dbReference type="Pfam" id="PF00067">
    <property type="entry name" value="p450"/>
    <property type="match status" value="1"/>
</dbReference>
<dbReference type="PANTHER" id="PTHR24287">
    <property type="entry name" value="P450, PUTATIVE (EUROFUNG)-RELATED"/>
    <property type="match status" value="1"/>
</dbReference>
<dbReference type="GO" id="GO:0016705">
    <property type="term" value="F:oxidoreductase activity, acting on paired donors, with incorporation or reduction of molecular oxygen"/>
    <property type="evidence" value="ECO:0007669"/>
    <property type="project" value="InterPro"/>
</dbReference>
<evidence type="ECO:0000313" key="13">
    <source>
        <dbReference type="Proteomes" id="UP001215280"/>
    </source>
</evidence>
<evidence type="ECO:0000256" key="6">
    <source>
        <dbReference type="ARBA" id="ARBA00023004"/>
    </source>
</evidence>
<evidence type="ECO:0000256" key="9">
    <source>
        <dbReference type="RuleBase" id="RU000461"/>
    </source>
</evidence>
<keyword evidence="4 8" id="KW-0479">Metal-binding</keyword>
<keyword evidence="11" id="KW-0472">Membrane</keyword>
<dbReference type="PRINTS" id="PR00385">
    <property type="entry name" value="P450"/>
</dbReference>
<evidence type="ECO:0000256" key="7">
    <source>
        <dbReference type="ARBA" id="ARBA00023033"/>
    </source>
</evidence>